<organism evidence="3 4">
    <name type="scientific">Kribbella deserti</name>
    <dbReference type="NCBI Taxonomy" id="1926257"/>
    <lineage>
        <taxon>Bacteria</taxon>
        <taxon>Bacillati</taxon>
        <taxon>Actinomycetota</taxon>
        <taxon>Actinomycetes</taxon>
        <taxon>Propionibacteriales</taxon>
        <taxon>Kribbellaceae</taxon>
        <taxon>Kribbella</taxon>
    </lineage>
</organism>
<evidence type="ECO:0000313" key="4">
    <source>
        <dbReference type="Proteomes" id="UP001589890"/>
    </source>
</evidence>
<reference evidence="3 4" key="1">
    <citation type="submission" date="2024-09" db="EMBL/GenBank/DDBJ databases">
        <authorList>
            <person name="Sun Q."/>
            <person name="Mori K."/>
        </authorList>
    </citation>
    <scope>NUCLEOTIDE SEQUENCE [LARGE SCALE GENOMIC DNA]</scope>
    <source>
        <strain evidence="3 4">CGMCC 1.15906</strain>
    </source>
</reference>
<evidence type="ECO:0000256" key="2">
    <source>
        <dbReference type="SAM" id="MobiDB-lite"/>
    </source>
</evidence>
<accession>A0ABV6QV03</accession>
<evidence type="ECO:0000313" key="3">
    <source>
        <dbReference type="EMBL" id="MFC0628469.1"/>
    </source>
</evidence>
<evidence type="ECO:0000256" key="1">
    <source>
        <dbReference type="ARBA" id="ARBA00006479"/>
    </source>
</evidence>
<dbReference type="PROSITE" id="PS01125">
    <property type="entry name" value="ROK"/>
    <property type="match status" value="1"/>
</dbReference>
<dbReference type="SUPFAM" id="SSF46785">
    <property type="entry name" value="Winged helix' DNA-binding domain"/>
    <property type="match status" value="1"/>
</dbReference>
<dbReference type="InterPro" id="IPR000600">
    <property type="entry name" value="ROK"/>
</dbReference>
<dbReference type="Gene3D" id="3.30.420.40">
    <property type="match status" value="2"/>
</dbReference>
<dbReference type="Proteomes" id="UP001589890">
    <property type="component" value="Unassembled WGS sequence"/>
</dbReference>
<dbReference type="SUPFAM" id="SSF53067">
    <property type="entry name" value="Actin-like ATPase domain"/>
    <property type="match status" value="1"/>
</dbReference>
<dbReference type="Pfam" id="PF00480">
    <property type="entry name" value="ROK"/>
    <property type="match status" value="1"/>
</dbReference>
<dbReference type="EMBL" id="JBHLTC010000039">
    <property type="protein sequence ID" value="MFC0628469.1"/>
    <property type="molecule type" value="Genomic_DNA"/>
</dbReference>
<comment type="caution">
    <text evidence="3">The sequence shown here is derived from an EMBL/GenBank/DDBJ whole genome shotgun (WGS) entry which is preliminary data.</text>
</comment>
<comment type="similarity">
    <text evidence="1">Belongs to the ROK (NagC/XylR) family.</text>
</comment>
<dbReference type="RefSeq" id="WP_380054803.1">
    <property type="nucleotide sequence ID" value="NZ_JBHLTC010000039.1"/>
</dbReference>
<dbReference type="InterPro" id="IPR049874">
    <property type="entry name" value="ROK_cs"/>
</dbReference>
<dbReference type="InterPro" id="IPR043129">
    <property type="entry name" value="ATPase_NBD"/>
</dbReference>
<protein>
    <submittedName>
        <fullName evidence="3">ROK family protein</fullName>
    </submittedName>
</protein>
<dbReference type="PANTHER" id="PTHR18964:SF173">
    <property type="entry name" value="GLUCOKINASE"/>
    <property type="match status" value="1"/>
</dbReference>
<dbReference type="PANTHER" id="PTHR18964">
    <property type="entry name" value="ROK (REPRESSOR, ORF, KINASE) FAMILY"/>
    <property type="match status" value="1"/>
</dbReference>
<proteinExistence type="inferred from homology"/>
<sequence>MTTSPLLAPGTGPLLRLLLDGEPRTRAELIELSGLARSTVAGRIDALLANGLVVQSGEASSTGGRPPARFAFNPGARVILAIDVGASHVTVAVTDLAGTILDSVTTRQRIDQGPEGILGRAVREARKLLKGRPPLAGTGIGLPGPVEHETGRPNHPPIMPGWDAYDVVGRLEKDLGQPVLVDNDVNLMALGEHTSRYADVDHLLFVKVATGIGAGVISGGRLQRGAQGAAGDLGHVQTPGGPQVVCRCGNTGCLEAVASAAAIATDLSQHGLAVATSQDIVDQVRAGNPIATRAVRQAGREIGTVLATCVSLLNPEVIVIGGSLAQAGESLLAGVRENIYARSLPLATTTLRVTTAETSDAALKGAAALVLQRLLA</sequence>
<gene>
    <name evidence="3" type="ORF">ACFFGN_30640</name>
</gene>
<dbReference type="Gene3D" id="1.10.10.10">
    <property type="entry name" value="Winged helix-like DNA-binding domain superfamily/Winged helix DNA-binding domain"/>
    <property type="match status" value="1"/>
</dbReference>
<dbReference type="InterPro" id="IPR036388">
    <property type="entry name" value="WH-like_DNA-bd_sf"/>
</dbReference>
<dbReference type="InterPro" id="IPR036390">
    <property type="entry name" value="WH_DNA-bd_sf"/>
</dbReference>
<name>A0ABV6QV03_9ACTN</name>
<keyword evidence="4" id="KW-1185">Reference proteome</keyword>
<feature type="region of interest" description="Disordered" evidence="2">
    <location>
        <begin position="138"/>
        <end position="158"/>
    </location>
</feature>